<dbReference type="Proteomes" id="UP001595997">
    <property type="component" value="Unassembled WGS sequence"/>
</dbReference>
<dbReference type="CDD" id="cd10917">
    <property type="entry name" value="CE4_NodB_like_6s_7s"/>
    <property type="match status" value="1"/>
</dbReference>
<dbReference type="InterPro" id="IPR002509">
    <property type="entry name" value="NODB_dom"/>
</dbReference>
<feature type="region of interest" description="Disordered" evidence="3">
    <location>
        <begin position="30"/>
        <end position="50"/>
    </location>
</feature>
<feature type="signal peptide" evidence="4">
    <location>
        <begin position="1"/>
        <end position="32"/>
    </location>
</feature>
<dbReference type="PROSITE" id="PS51318">
    <property type="entry name" value="TAT"/>
    <property type="match status" value="1"/>
</dbReference>
<organism evidence="6 7">
    <name type="scientific">Streptomyces ovatisporus</name>
    <dbReference type="NCBI Taxonomy" id="1128682"/>
    <lineage>
        <taxon>Bacteria</taxon>
        <taxon>Bacillati</taxon>
        <taxon>Actinomycetota</taxon>
        <taxon>Actinomycetes</taxon>
        <taxon>Kitasatosporales</taxon>
        <taxon>Streptomycetaceae</taxon>
        <taxon>Streptomyces</taxon>
    </lineage>
</organism>
<dbReference type="InterPro" id="IPR006311">
    <property type="entry name" value="TAT_signal"/>
</dbReference>
<keyword evidence="7" id="KW-1185">Reference proteome</keyword>
<evidence type="ECO:0000256" key="2">
    <source>
        <dbReference type="ARBA" id="ARBA00022801"/>
    </source>
</evidence>
<accession>A0ABV9A8V7</accession>
<proteinExistence type="predicted"/>
<dbReference type="PANTHER" id="PTHR10587:SF133">
    <property type="entry name" value="CHITIN DEACETYLASE 1-RELATED"/>
    <property type="match status" value="1"/>
</dbReference>
<protein>
    <submittedName>
        <fullName evidence="6">Polysaccharide deacetylase family protein</fullName>
        <ecNumber evidence="6">3.-.-.-</ecNumber>
    </submittedName>
</protein>
<evidence type="ECO:0000256" key="4">
    <source>
        <dbReference type="SAM" id="SignalP"/>
    </source>
</evidence>
<evidence type="ECO:0000313" key="6">
    <source>
        <dbReference type="EMBL" id="MFC4495887.1"/>
    </source>
</evidence>
<evidence type="ECO:0000313" key="7">
    <source>
        <dbReference type="Proteomes" id="UP001595997"/>
    </source>
</evidence>
<name>A0ABV9A8V7_9ACTN</name>
<keyword evidence="2 6" id="KW-0378">Hydrolase</keyword>
<feature type="compositionally biased region" description="Low complexity" evidence="3">
    <location>
        <begin position="275"/>
        <end position="284"/>
    </location>
</feature>
<keyword evidence="1" id="KW-0479">Metal-binding</keyword>
<sequence length="298" mass="31185">MTPRSRTTSRRIFLGGVLLAGAGAAHSGTSFAQGSGADAKGAARRAAHRGAIRPRSYRLQPETGSVTPTLRATTSVTYTLEAAEGRRIALTFDDGPDPVYTPQILDVLRRYRVPATFCVLGENAVAEPGLLQAIADGGHLIANHSWSHPALPRLSTAKARRELARTSELIENTVGSPPVWARAPFGYWDEETLELSAALGMSPLGWSVDTGDWQQPGVSKIVSTVLDNVQAGAIILSHDGGADAAQTVAALHGYLPQLLDAGWRPSLPPADGPLGAYRGASAAGTAGGSGDRMRPAVR</sequence>
<reference evidence="7" key="1">
    <citation type="journal article" date="2019" name="Int. J. Syst. Evol. Microbiol.">
        <title>The Global Catalogue of Microorganisms (GCM) 10K type strain sequencing project: providing services to taxonomists for standard genome sequencing and annotation.</title>
        <authorList>
            <consortium name="The Broad Institute Genomics Platform"/>
            <consortium name="The Broad Institute Genome Sequencing Center for Infectious Disease"/>
            <person name="Wu L."/>
            <person name="Ma J."/>
        </authorList>
    </citation>
    <scope>NUCLEOTIDE SEQUENCE [LARGE SCALE GENOMIC DNA]</scope>
    <source>
        <strain evidence="7">CGMCC 4.7357</strain>
    </source>
</reference>
<dbReference type="GO" id="GO:0016787">
    <property type="term" value="F:hydrolase activity"/>
    <property type="evidence" value="ECO:0007669"/>
    <property type="project" value="UniProtKB-KW"/>
</dbReference>
<dbReference type="RefSeq" id="WP_386449339.1">
    <property type="nucleotide sequence ID" value="NZ_JBHSFH010000007.1"/>
</dbReference>
<dbReference type="SUPFAM" id="SSF88713">
    <property type="entry name" value="Glycoside hydrolase/deacetylase"/>
    <property type="match status" value="1"/>
</dbReference>
<feature type="region of interest" description="Disordered" evidence="3">
    <location>
        <begin position="274"/>
        <end position="298"/>
    </location>
</feature>
<dbReference type="InterPro" id="IPR050248">
    <property type="entry name" value="Polysacc_deacetylase_ArnD"/>
</dbReference>
<dbReference type="PANTHER" id="PTHR10587">
    <property type="entry name" value="GLYCOSYL TRANSFERASE-RELATED"/>
    <property type="match status" value="1"/>
</dbReference>
<dbReference type="EMBL" id="JBHSFH010000007">
    <property type="protein sequence ID" value="MFC4495887.1"/>
    <property type="molecule type" value="Genomic_DNA"/>
</dbReference>
<dbReference type="Gene3D" id="3.20.20.370">
    <property type="entry name" value="Glycoside hydrolase/deacetylase"/>
    <property type="match status" value="1"/>
</dbReference>
<feature type="domain" description="NodB homology" evidence="5">
    <location>
        <begin position="86"/>
        <end position="266"/>
    </location>
</feature>
<evidence type="ECO:0000259" key="5">
    <source>
        <dbReference type="PROSITE" id="PS51677"/>
    </source>
</evidence>
<comment type="caution">
    <text evidence="6">The sequence shown here is derived from an EMBL/GenBank/DDBJ whole genome shotgun (WGS) entry which is preliminary data.</text>
</comment>
<dbReference type="Pfam" id="PF01522">
    <property type="entry name" value="Polysacc_deac_1"/>
    <property type="match status" value="1"/>
</dbReference>
<evidence type="ECO:0000256" key="1">
    <source>
        <dbReference type="ARBA" id="ARBA00022723"/>
    </source>
</evidence>
<keyword evidence="4" id="KW-0732">Signal</keyword>
<evidence type="ECO:0000256" key="3">
    <source>
        <dbReference type="SAM" id="MobiDB-lite"/>
    </source>
</evidence>
<gene>
    <name evidence="6" type="ORF">ACFPA8_17315</name>
</gene>
<feature type="chain" id="PRO_5045691963" evidence="4">
    <location>
        <begin position="33"/>
        <end position="298"/>
    </location>
</feature>
<dbReference type="EC" id="3.-.-.-" evidence="6"/>
<dbReference type="InterPro" id="IPR011330">
    <property type="entry name" value="Glyco_hydro/deAcase_b/a-brl"/>
</dbReference>
<dbReference type="PROSITE" id="PS51677">
    <property type="entry name" value="NODB"/>
    <property type="match status" value="1"/>
</dbReference>